<dbReference type="Proteomes" id="UP000070529">
    <property type="component" value="Unassembled WGS sequence"/>
</dbReference>
<dbReference type="AlphaFoldDB" id="A0A135IA53"/>
<dbReference type="EMBL" id="LNTY01000025">
    <property type="protein sequence ID" value="KXF82333.1"/>
    <property type="molecule type" value="Genomic_DNA"/>
</dbReference>
<comment type="caution">
    <text evidence="1">The sequence shown here is derived from an EMBL/GenBank/DDBJ whole genome shotgun (WGS) entry which is preliminary data.</text>
</comment>
<sequence length="70" mass="8118">MAARLQFGRRAMCVEILRVRQECHKEPAQWDETRDYVLKIAGIVWQCAHLAAQTPKSMFPLLPQSLLPLR</sequence>
<protein>
    <submittedName>
        <fullName evidence="1">Uncharacterized protein</fullName>
    </submittedName>
</protein>
<organism evidence="1 2">
    <name type="scientific">Enterovibrio coralii</name>
    <dbReference type="NCBI Taxonomy" id="294935"/>
    <lineage>
        <taxon>Bacteria</taxon>
        <taxon>Pseudomonadati</taxon>
        <taxon>Pseudomonadota</taxon>
        <taxon>Gammaproteobacteria</taxon>
        <taxon>Vibrionales</taxon>
        <taxon>Vibrionaceae</taxon>
        <taxon>Enterovibrio</taxon>
    </lineage>
</organism>
<evidence type="ECO:0000313" key="1">
    <source>
        <dbReference type="EMBL" id="KXF82333.1"/>
    </source>
</evidence>
<keyword evidence="2" id="KW-1185">Reference proteome</keyword>
<accession>A0A135IA53</accession>
<dbReference type="STRING" id="294935.ATN88_09240"/>
<name>A0A135IA53_9GAMM</name>
<reference evidence="1 2" key="1">
    <citation type="submission" date="2015-11" db="EMBL/GenBank/DDBJ databases">
        <title>Genomic Taxonomy of the Vibrionaceae.</title>
        <authorList>
            <person name="Gomez-Gil B."/>
            <person name="Enciso-Ibarra J."/>
        </authorList>
    </citation>
    <scope>NUCLEOTIDE SEQUENCE [LARGE SCALE GENOMIC DNA]</scope>
    <source>
        <strain evidence="1 2">CAIM 912</strain>
    </source>
</reference>
<gene>
    <name evidence="1" type="ORF">ATN88_09240</name>
</gene>
<proteinExistence type="predicted"/>
<evidence type="ECO:0000313" key="2">
    <source>
        <dbReference type="Proteomes" id="UP000070529"/>
    </source>
</evidence>